<reference evidence="2" key="1">
    <citation type="journal article" date="2019" name="Int. J. Syst. Evol. Microbiol.">
        <title>The Global Catalogue of Microorganisms (GCM) 10K type strain sequencing project: providing services to taxonomists for standard genome sequencing and annotation.</title>
        <authorList>
            <consortium name="The Broad Institute Genomics Platform"/>
            <consortium name="The Broad Institute Genome Sequencing Center for Infectious Disease"/>
            <person name="Wu L."/>
            <person name="Ma J."/>
        </authorList>
    </citation>
    <scope>NUCLEOTIDE SEQUENCE [LARGE SCALE GENOMIC DNA]</scope>
    <source>
        <strain evidence="2">JCM 30846</strain>
    </source>
</reference>
<sequence length="45" mass="4817">MSRGPVARPLVSDAAQALTEALVAAAQPDEDRYRHDATPMVIVRA</sequence>
<dbReference type="RefSeq" id="WP_345642804.1">
    <property type="nucleotide sequence ID" value="NZ_BAABEP010000006.1"/>
</dbReference>
<proteinExistence type="predicted"/>
<keyword evidence="2" id="KW-1185">Reference proteome</keyword>
<evidence type="ECO:0000313" key="1">
    <source>
        <dbReference type="EMBL" id="GAA3718144.1"/>
    </source>
</evidence>
<organism evidence="1 2">
    <name type="scientific">Streptomyces tremellae</name>
    <dbReference type="NCBI Taxonomy" id="1124239"/>
    <lineage>
        <taxon>Bacteria</taxon>
        <taxon>Bacillati</taxon>
        <taxon>Actinomycetota</taxon>
        <taxon>Actinomycetes</taxon>
        <taxon>Kitasatosporales</taxon>
        <taxon>Streptomycetaceae</taxon>
        <taxon>Streptomyces</taxon>
    </lineage>
</organism>
<evidence type="ECO:0000313" key="2">
    <source>
        <dbReference type="Proteomes" id="UP001499884"/>
    </source>
</evidence>
<comment type="caution">
    <text evidence="1">The sequence shown here is derived from an EMBL/GenBank/DDBJ whole genome shotgun (WGS) entry which is preliminary data.</text>
</comment>
<accession>A0ABP7EHP9</accession>
<gene>
    <name evidence="1" type="ORF">GCM10023082_14630</name>
</gene>
<dbReference type="Proteomes" id="UP001499884">
    <property type="component" value="Unassembled WGS sequence"/>
</dbReference>
<name>A0ABP7EHP9_9ACTN</name>
<protein>
    <submittedName>
        <fullName evidence="1">Uncharacterized protein</fullName>
    </submittedName>
</protein>
<dbReference type="EMBL" id="BAABEP010000006">
    <property type="protein sequence ID" value="GAA3718144.1"/>
    <property type="molecule type" value="Genomic_DNA"/>
</dbReference>